<comment type="caution">
    <text evidence="1">The sequence shown here is derived from an EMBL/GenBank/DDBJ whole genome shotgun (WGS) entry which is preliminary data.</text>
</comment>
<keyword evidence="2" id="KW-1185">Reference proteome</keyword>
<dbReference type="EMBL" id="JAYMRU010000001">
    <property type="protein sequence ID" value="MEM5398692.1"/>
    <property type="molecule type" value="Genomic_DNA"/>
</dbReference>
<evidence type="ECO:0000313" key="2">
    <source>
        <dbReference type="Proteomes" id="UP001392318"/>
    </source>
</evidence>
<sequence length="134" mass="14570">MLAPLLVPLPAAAQTNSGSTPPAAPAAPATPAGDGTFLLTIFLKHDESKPLPKINQQLAEQGFYKAFPPPGIEVVSWYVMMGIGQVVTLRVPADRLREVNRAIEQTAWGGYRTEFYPTYDYKALAEEARARNGK</sequence>
<organism evidence="1 2">
    <name type="scientific">Paraburkholderia unamae</name>
    <dbReference type="NCBI Taxonomy" id="219649"/>
    <lineage>
        <taxon>Bacteria</taxon>
        <taxon>Pseudomonadati</taxon>
        <taxon>Pseudomonadota</taxon>
        <taxon>Betaproteobacteria</taxon>
        <taxon>Burkholderiales</taxon>
        <taxon>Burkholderiaceae</taxon>
        <taxon>Paraburkholderia</taxon>
    </lineage>
</organism>
<accession>A0ACC6RAZ3</accession>
<evidence type="ECO:0000313" key="1">
    <source>
        <dbReference type="EMBL" id="MEM5398692.1"/>
    </source>
</evidence>
<reference evidence="1" key="1">
    <citation type="submission" date="2024-01" db="EMBL/GenBank/DDBJ databases">
        <title>The diversity of rhizobia nodulating Mimosa spp. in eleven states of Brazil covering several biomes is determined by host plant, location, and edaphic factors.</title>
        <authorList>
            <person name="Rouws L."/>
            <person name="Barauna A."/>
            <person name="Beukes C."/>
            <person name="De Faria S.M."/>
            <person name="Gross E."/>
            <person name="Dos Reis Junior F.B."/>
            <person name="Simon M."/>
            <person name="Maluk M."/>
            <person name="Odee D.W."/>
            <person name="Kenicer G."/>
            <person name="Young J.P.W."/>
            <person name="Reis V.M."/>
            <person name="Zilli J."/>
            <person name="James E.K."/>
        </authorList>
    </citation>
    <scope>NUCLEOTIDE SEQUENCE</scope>
    <source>
        <strain evidence="1">JPY452</strain>
    </source>
</reference>
<proteinExistence type="predicted"/>
<gene>
    <name evidence="1" type="ORF">VSR83_01150</name>
</gene>
<dbReference type="Proteomes" id="UP001392318">
    <property type="component" value="Unassembled WGS sequence"/>
</dbReference>
<name>A0ACC6RAZ3_9BURK</name>
<protein>
    <submittedName>
        <fullName evidence="1">Uncharacterized protein</fullName>
    </submittedName>
</protein>